<evidence type="ECO:0000259" key="2">
    <source>
        <dbReference type="Pfam" id="PF13439"/>
    </source>
</evidence>
<sequence>MKIAMVTWEYPPRIVGGLAIHCKGLAEGLVRNGHEVDVITVGYDLPEYENINGVNVYRVRPISHPHFLTWAMFMAEEMEKKLGILGVDKYDVIHCHDWMTHFVGANLKHICRMPYVQSIHSTEIGRCGGLYSDDSKAIHAMEYLSTYESCQVITVSKSLKEEVCSIFNTPEDKVKVIYNGINPWEFDINLSWEEKINFRRSIGVQDDEKMILFVGRLTYQKGIEYLIRAMPKILERHNAKLVIAGSGDMRDYLEDLCYQLGVRHKVVFLGFVNGDTLKKLYKSADVVVIPSVYEPFGIVALEAMAAGTPVVVSSVGGLMEIIKHEVNGIWVYPKNPDSIAWGVDRVLSDWGFREYIVNNAKKDVYEKYSWDNIAKETVNVYKIAMEMMGR</sequence>
<dbReference type="Proteomes" id="UP000645676">
    <property type="component" value="Unassembled WGS sequence"/>
</dbReference>
<dbReference type="InterPro" id="IPR050194">
    <property type="entry name" value="Glycosyltransferase_grp1"/>
</dbReference>
<dbReference type="AlphaFoldDB" id="A0A832T6U8"/>
<evidence type="ECO:0000259" key="1">
    <source>
        <dbReference type="Pfam" id="PF00534"/>
    </source>
</evidence>
<accession>A0A832T6U8</accession>
<dbReference type="CDD" id="cd03801">
    <property type="entry name" value="GT4_PimA-like"/>
    <property type="match status" value="1"/>
</dbReference>
<dbReference type="InterPro" id="IPR001296">
    <property type="entry name" value="Glyco_trans_1"/>
</dbReference>
<dbReference type="OMA" id="HCHDWMT"/>
<proteinExistence type="predicted"/>
<dbReference type="Pfam" id="PF00534">
    <property type="entry name" value="Glycos_transf_1"/>
    <property type="match status" value="1"/>
</dbReference>
<protein>
    <submittedName>
        <fullName evidence="3">Glycosyltransferase family 4 protein</fullName>
    </submittedName>
</protein>
<evidence type="ECO:0000313" key="4">
    <source>
        <dbReference type="Proteomes" id="UP000645676"/>
    </source>
</evidence>
<feature type="domain" description="Glycosyl transferase family 1" evidence="1">
    <location>
        <begin position="196"/>
        <end position="362"/>
    </location>
</feature>
<dbReference type="PANTHER" id="PTHR45947">
    <property type="entry name" value="SULFOQUINOVOSYL TRANSFERASE SQD2"/>
    <property type="match status" value="1"/>
</dbReference>
<reference evidence="3" key="1">
    <citation type="journal article" date="2020" name="bioRxiv">
        <title>A rank-normalized archaeal taxonomy based on genome phylogeny resolves widespread incomplete and uneven classifications.</title>
        <authorList>
            <person name="Rinke C."/>
            <person name="Chuvochina M."/>
            <person name="Mussig A.J."/>
            <person name="Chaumeil P.-A."/>
            <person name="Waite D.W."/>
            <person name="Whitman W.B."/>
            <person name="Parks D.H."/>
            <person name="Hugenholtz P."/>
        </authorList>
    </citation>
    <scope>NUCLEOTIDE SEQUENCE</scope>
    <source>
        <strain evidence="3">UBA8849</strain>
    </source>
</reference>
<dbReference type="EMBL" id="DUJR01000010">
    <property type="protein sequence ID" value="HII59443.1"/>
    <property type="molecule type" value="Genomic_DNA"/>
</dbReference>
<name>A0A832T6U8_9EURY</name>
<gene>
    <name evidence="3" type="ORF">HA335_02495</name>
</gene>
<dbReference type="Pfam" id="PF13439">
    <property type="entry name" value="Glyco_transf_4"/>
    <property type="match status" value="1"/>
</dbReference>
<dbReference type="RefSeq" id="WP_010871132.1">
    <property type="nucleotide sequence ID" value="NC_000909.1"/>
</dbReference>
<comment type="caution">
    <text evidence="3">The sequence shown here is derived from an EMBL/GenBank/DDBJ whole genome shotgun (WGS) entry which is preliminary data.</text>
</comment>
<evidence type="ECO:0000313" key="3">
    <source>
        <dbReference type="EMBL" id="HII59443.1"/>
    </source>
</evidence>
<dbReference type="SUPFAM" id="SSF53756">
    <property type="entry name" value="UDP-Glycosyltransferase/glycogen phosphorylase"/>
    <property type="match status" value="1"/>
</dbReference>
<dbReference type="Gene3D" id="3.40.50.2000">
    <property type="entry name" value="Glycogen Phosphorylase B"/>
    <property type="match status" value="2"/>
</dbReference>
<organism evidence="3 4">
    <name type="scientific">Methanocaldococcus jannaschii</name>
    <dbReference type="NCBI Taxonomy" id="2190"/>
    <lineage>
        <taxon>Archaea</taxon>
        <taxon>Methanobacteriati</taxon>
        <taxon>Methanobacteriota</taxon>
        <taxon>Methanomada group</taxon>
        <taxon>Methanococci</taxon>
        <taxon>Methanococcales</taxon>
        <taxon>Methanocaldococcaceae</taxon>
        <taxon>Methanocaldococcus</taxon>
    </lineage>
</organism>
<keyword evidence="3" id="KW-0808">Transferase</keyword>
<dbReference type="SMR" id="A0A832T6U8"/>
<dbReference type="InterPro" id="IPR028098">
    <property type="entry name" value="Glyco_trans_4-like_N"/>
</dbReference>
<feature type="domain" description="Glycosyltransferase subfamily 4-like N-terminal" evidence="2">
    <location>
        <begin position="15"/>
        <end position="183"/>
    </location>
</feature>
<dbReference type="PANTHER" id="PTHR45947:SF3">
    <property type="entry name" value="SULFOQUINOVOSYL TRANSFERASE SQD2"/>
    <property type="match status" value="1"/>
</dbReference>
<dbReference type="GO" id="GO:0016757">
    <property type="term" value="F:glycosyltransferase activity"/>
    <property type="evidence" value="ECO:0007669"/>
    <property type="project" value="InterPro"/>
</dbReference>